<evidence type="ECO:0000313" key="2">
    <source>
        <dbReference type="Proteomes" id="UP000265520"/>
    </source>
</evidence>
<protein>
    <submittedName>
        <fullName evidence="1">Uncharacterized protein</fullName>
    </submittedName>
</protein>
<organism evidence="1 2">
    <name type="scientific">Trifolium medium</name>
    <dbReference type="NCBI Taxonomy" id="97028"/>
    <lineage>
        <taxon>Eukaryota</taxon>
        <taxon>Viridiplantae</taxon>
        <taxon>Streptophyta</taxon>
        <taxon>Embryophyta</taxon>
        <taxon>Tracheophyta</taxon>
        <taxon>Spermatophyta</taxon>
        <taxon>Magnoliopsida</taxon>
        <taxon>eudicotyledons</taxon>
        <taxon>Gunneridae</taxon>
        <taxon>Pentapetalae</taxon>
        <taxon>rosids</taxon>
        <taxon>fabids</taxon>
        <taxon>Fabales</taxon>
        <taxon>Fabaceae</taxon>
        <taxon>Papilionoideae</taxon>
        <taxon>50 kb inversion clade</taxon>
        <taxon>NPAAA clade</taxon>
        <taxon>Hologalegina</taxon>
        <taxon>IRL clade</taxon>
        <taxon>Trifolieae</taxon>
        <taxon>Trifolium</taxon>
    </lineage>
</organism>
<keyword evidence="2" id="KW-1185">Reference proteome</keyword>
<feature type="non-terminal residue" evidence="1">
    <location>
        <position position="1"/>
    </location>
</feature>
<proteinExistence type="predicted"/>
<evidence type="ECO:0000313" key="1">
    <source>
        <dbReference type="EMBL" id="MCI84614.1"/>
    </source>
</evidence>
<dbReference type="EMBL" id="LXQA011095280">
    <property type="protein sequence ID" value="MCI84614.1"/>
    <property type="molecule type" value="Genomic_DNA"/>
</dbReference>
<reference evidence="1 2" key="1">
    <citation type="journal article" date="2018" name="Front. Plant Sci.">
        <title>Red Clover (Trifolium pratense) and Zigzag Clover (T. medium) - A Picture of Genomic Similarities and Differences.</title>
        <authorList>
            <person name="Dluhosova J."/>
            <person name="Istvanek J."/>
            <person name="Nedelnik J."/>
            <person name="Repkova J."/>
        </authorList>
    </citation>
    <scope>NUCLEOTIDE SEQUENCE [LARGE SCALE GENOMIC DNA]</scope>
    <source>
        <strain evidence="2">cv. 10/8</strain>
        <tissue evidence="1">Leaf</tissue>
    </source>
</reference>
<sequence>NQQMQQFQQQQQQQFQQETQVYQRGNGAVLRNLETQIGQIAK</sequence>
<accession>A0A392V8L7</accession>
<dbReference type="AlphaFoldDB" id="A0A392V8L7"/>
<name>A0A392V8L7_9FABA</name>
<dbReference type="Proteomes" id="UP000265520">
    <property type="component" value="Unassembled WGS sequence"/>
</dbReference>
<comment type="caution">
    <text evidence="1">The sequence shown here is derived from an EMBL/GenBank/DDBJ whole genome shotgun (WGS) entry which is preliminary data.</text>
</comment>